<organism evidence="1">
    <name type="scientific">gut metagenome</name>
    <dbReference type="NCBI Taxonomy" id="749906"/>
    <lineage>
        <taxon>unclassified sequences</taxon>
        <taxon>metagenomes</taxon>
        <taxon>organismal metagenomes</taxon>
    </lineage>
</organism>
<comment type="caution">
    <text evidence="1">The sequence shown here is derived from an EMBL/GenBank/DDBJ whole genome shotgun (WGS) entry which is preliminary data.</text>
</comment>
<accession>J9FWX1</accession>
<proteinExistence type="predicted"/>
<dbReference type="AlphaFoldDB" id="J9FWX1"/>
<name>J9FWX1_9ZZZZ</name>
<dbReference type="EMBL" id="AMCI01006597">
    <property type="protein sequence ID" value="EJW94057.1"/>
    <property type="molecule type" value="Genomic_DNA"/>
</dbReference>
<reference evidence="1" key="1">
    <citation type="journal article" date="2012" name="PLoS ONE">
        <title>Gene sets for utilization of primary and secondary nutrition supplies in the distal gut of endangered iberian lynx.</title>
        <authorList>
            <person name="Alcaide M."/>
            <person name="Messina E."/>
            <person name="Richter M."/>
            <person name="Bargiela R."/>
            <person name="Peplies J."/>
            <person name="Huws S.A."/>
            <person name="Newbold C.J."/>
            <person name="Golyshin P.N."/>
            <person name="Simon M.A."/>
            <person name="Lopez G."/>
            <person name="Yakimov M.M."/>
            <person name="Ferrer M."/>
        </authorList>
    </citation>
    <scope>NUCLEOTIDE SEQUENCE</scope>
</reference>
<sequence>MNDLGSKSVYGPAFRLSYQQWRGPLTSWRANLQFAKNKIGENNYGKALIGADYLIDLLAHLYGYDSQRVFTTNLVAGVNVGAEFLSTVGNGFVSDVHGGLQFSVRLADKWHLYAEPQVSYQLTDKLDLGRSNRLSGQFLLGVDYSFRKSREHKEASVVEHRDFASLALGTGMFSSTIHNSGSRKFTFNTDVAYGHWYNAHHGLQASLSQVSIPLEWGDDKRHLSSLRLNYMMNVKSAILGESADETGFQLTGLAGVSVTLASGGGLSKKVVPGFQIALQPGYRFTPSLELFLQPEITAYSKKAGLVRHSGHPLEGEVRLSLGTKYYF</sequence>
<evidence type="ECO:0000313" key="1">
    <source>
        <dbReference type="EMBL" id="EJW94057.1"/>
    </source>
</evidence>
<protein>
    <submittedName>
        <fullName evidence="1">Uncharacterized protein</fullName>
    </submittedName>
</protein>
<gene>
    <name evidence="1" type="ORF">EVA_17832</name>
</gene>